<accession>A0A3S1AV79</accession>
<dbReference type="STRING" id="188477.A0A3S1AV79"/>
<dbReference type="OrthoDB" id="1262810at2759"/>
<keyword evidence="2" id="KW-1185">Reference proteome</keyword>
<dbReference type="AlphaFoldDB" id="A0A3S1AV79"/>
<name>A0A3S1AV79_ELYCH</name>
<sequence>MEIAKWLACVYRSLDDFEENAHVIEALNKMRVIPLADGTLAALSDVTVFLLTEQAGTVSKHSTANAVRSRDSLKELQKDLNLVHVALTNTPDAEVNSQVVKLLMRTGAVKQLTPHDLIHSHIMPILTTDDWKSKSREIIISYLIYIKTELDRQASLIEKSELRSAVRLATNHGIQSPQESSIHFSTAFGNKINLPSTFPGIEWTLVDAAYLPANPTILEKQSWHNFLADMGVVDFLRVKPVEVKFDKSTIHETPWSMYKDLWPESPDGYAVTDYECQEFRQLVSSALAADKPGDHIIRQMTSLFEQLDAQWSNYYSKFTPTQLRSGSGHILREVIETSFALQLKTLPWIPAEWGVVTVDEESKSARVSTKKNMCKGSDIYVDSPLVRKRLTHTVKYLGLSPQNNSGFITFLGIKKTVSPHEATQAFLSWCERHPDKPNTPAIFCTTRVHMFEIYRMIEEELSGKAAQDVFHNHPAIFVPVLGLTDHKWANGQVLVVGKMMAREEVWWRDSTGLFAKYSESLQNYKSLLGMRSTLEPLYGAEMEKLFRSIVRPEWEPTTLHMAHLLKHIASAKTLFEAGVLEDCLSLFSHIGARLAKIGEKEAGVPTHEASRQEAELQPVLTLLCDAAVFPCHCNEWVNPSQQLLMIPDSPQFEAMFSSKPGVYLLVTDLPKNSSAKRQPVNKEAIRHFVSLFEGIKPLSDCVTISE</sequence>
<gene>
    <name evidence="1" type="ORF">EGW08_023036</name>
</gene>
<proteinExistence type="predicted"/>
<dbReference type="InterPro" id="IPR052957">
    <property type="entry name" value="Auxin_embryo_med"/>
</dbReference>
<evidence type="ECO:0000313" key="2">
    <source>
        <dbReference type="Proteomes" id="UP000271974"/>
    </source>
</evidence>
<protein>
    <submittedName>
        <fullName evidence="1">Uncharacterized protein</fullName>
    </submittedName>
</protein>
<dbReference type="EMBL" id="RQTK01001782">
    <property type="protein sequence ID" value="RUS69200.1"/>
    <property type="molecule type" value="Genomic_DNA"/>
</dbReference>
<evidence type="ECO:0000313" key="1">
    <source>
        <dbReference type="EMBL" id="RUS69200.1"/>
    </source>
</evidence>
<organism evidence="1 2">
    <name type="scientific">Elysia chlorotica</name>
    <name type="common">Eastern emerald elysia</name>
    <name type="synonym">Sea slug</name>
    <dbReference type="NCBI Taxonomy" id="188477"/>
    <lineage>
        <taxon>Eukaryota</taxon>
        <taxon>Metazoa</taxon>
        <taxon>Spiralia</taxon>
        <taxon>Lophotrochozoa</taxon>
        <taxon>Mollusca</taxon>
        <taxon>Gastropoda</taxon>
        <taxon>Heterobranchia</taxon>
        <taxon>Euthyneura</taxon>
        <taxon>Panpulmonata</taxon>
        <taxon>Sacoglossa</taxon>
        <taxon>Placobranchoidea</taxon>
        <taxon>Plakobranchidae</taxon>
        <taxon>Elysia</taxon>
    </lineage>
</organism>
<dbReference type="PANTHER" id="PTHR32387">
    <property type="entry name" value="WU:FJ29H11"/>
    <property type="match status" value="1"/>
</dbReference>
<dbReference type="Proteomes" id="UP000271974">
    <property type="component" value="Unassembled WGS sequence"/>
</dbReference>
<dbReference type="PANTHER" id="PTHR32387:SF0">
    <property type="entry name" value="PROTEIN NO VEIN"/>
    <property type="match status" value="1"/>
</dbReference>
<comment type="caution">
    <text evidence="1">The sequence shown here is derived from an EMBL/GenBank/DDBJ whole genome shotgun (WGS) entry which is preliminary data.</text>
</comment>
<reference evidence="1 2" key="1">
    <citation type="submission" date="2019-01" db="EMBL/GenBank/DDBJ databases">
        <title>A draft genome assembly of the solar-powered sea slug Elysia chlorotica.</title>
        <authorList>
            <person name="Cai H."/>
            <person name="Li Q."/>
            <person name="Fang X."/>
            <person name="Li J."/>
            <person name="Curtis N.E."/>
            <person name="Altenburger A."/>
            <person name="Shibata T."/>
            <person name="Feng M."/>
            <person name="Maeda T."/>
            <person name="Schwartz J.A."/>
            <person name="Shigenobu S."/>
            <person name="Lundholm N."/>
            <person name="Nishiyama T."/>
            <person name="Yang H."/>
            <person name="Hasebe M."/>
            <person name="Li S."/>
            <person name="Pierce S.K."/>
            <person name="Wang J."/>
        </authorList>
    </citation>
    <scope>NUCLEOTIDE SEQUENCE [LARGE SCALE GENOMIC DNA]</scope>
    <source>
        <strain evidence="1">EC2010</strain>
        <tissue evidence="1">Whole organism of an adult</tissue>
    </source>
</reference>